<accession>A0A7X0XAZ7</accession>
<organism evidence="2 3">
    <name type="scientific">Listeria booriae</name>
    <dbReference type="NCBI Taxonomy" id="1552123"/>
    <lineage>
        <taxon>Bacteria</taxon>
        <taxon>Bacillati</taxon>
        <taxon>Bacillota</taxon>
        <taxon>Bacilli</taxon>
        <taxon>Bacillales</taxon>
        <taxon>Listeriaceae</taxon>
        <taxon>Listeria</taxon>
    </lineage>
</organism>
<feature type="domain" description="Immunity MXAN-0049 protein" evidence="1">
    <location>
        <begin position="2"/>
        <end position="186"/>
    </location>
</feature>
<dbReference type="AlphaFoldDB" id="A0A7X0XAZ7"/>
<dbReference type="Pfam" id="PF07791">
    <property type="entry name" value="Imm11"/>
    <property type="match status" value="1"/>
</dbReference>
<comment type="caution">
    <text evidence="2">The sequence shown here is derived from an EMBL/GenBank/DDBJ whole genome shotgun (WGS) entry which is preliminary data.</text>
</comment>
<proteinExistence type="predicted"/>
<sequence length="188" mass="22068">MRYYKLLMDSSGENDIVCHYENDYGIQQYDLKMGKKFDGWNDNFEFYYDVTEGEQATDYLANDMGWLVFSGRLKKMMEELNIKAEFFAVSIREKTTNTKLNDYYVTNIIETVDALCLAESEYFETVTKKAGTIYTIQKYAVYGDKLVDKNMFKLPNRQEIPTFISEIFKEEVSKKSLTGMEFLEIKVV</sequence>
<name>A0A7X0XAZ7_9LIST</name>
<gene>
    <name evidence="2" type="ORF">HCI99_02815</name>
</gene>
<evidence type="ECO:0000313" key="3">
    <source>
        <dbReference type="Proteomes" id="UP000533953"/>
    </source>
</evidence>
<dbReference type="Proteomes" id="UP000533953">
    <property type="component" value="Unassembled WGS sequence"/>
</dbReference>
<dbReference type="RefSeq" id="WP_185416634.1">
    <property type="nucleotide sequence ID" value="NZ_JAASTX010000002.1"/>
</dbReference>
<evidence type="ECO:0000259" key="1">
    <source>
        <dbReference type="Pfam" id="PF07791"/>
    </source>
</evidence>
<dbReference type="EMBL" id="JAASTX010000002">
    <property type="protein sequence ID" value="MBC1490747.1"/>
    <property type="molecule type" value="Genomic_DNA"/>
</dbReference>
<dbReference type="InterPro" id="IPR012433">
    <property type="entry name" value="Imm11"/>
</dbReference>
<protein>
    <recommendedName>
        <fullName evidence="1">Immunity MXAN-0049 protein domain-containing protein</fullName>
    </recommendedName>
</protein>
<reference evidence="2 3" key="1">
    <citation type="submission" date="2020-03" db="EMBL/GenBank/DDBJ databases">
        <title>Soil Listeria distribution.</title>
        <authorList>
            <person name="Liao J."/>
            <person name="Wiedmann M."/>
        </authorList>
    </citation>
    <scope>NUCLEOTIDE SEQUENCE [LARGE SCALE GENOMIC DNA]</scope>
    <source>
        <strain evidence="2 3">FSL L7-1547</strain>
    </source>
</reference>
<evidence type="ECO:0000313" key="2">
    <source>
        <dbReference type="EMBL" id="MBC1490747.1"/>
    </source>
</evidence>